<evidence type="ECO:0000313" key="2">
    <source>
        <dbReference type="Proteomes" id="UP001054945"/>
    </source>
</evidence>
<reference evidence="1 2" key="1">
    <citation type="submission" date="2021-06" db="EMBL/GenBank/DDBJ databases">
        <title>Caerostris extrusa draft genome.</title>
        <authorList>
            <person name="Kono N."/>
            <person name="Arakawa K."/>
        </authorList>
    </citation>
    <scope>NUCLEOTIDE SEQUENCE [LARGE SCALE GENOMIC DNA]</scope>
</reference>
<dbReference type="Proteomes" id="UP001054945">
    <property type="component" value="Unassembled WGS sequence"/>
</dbReference>
<protein>
    <submittedName>
        <fullName evidence="1">Uncharacterized protein</fullName>
    </submittedName>
</protein>
<gene>
    <name evidence="1" type="ORF">CEXT_485341</name>
</gene>
<organism evidence="1 2">
    <name type="scientific">Caerostris extrusa</name>
    <name type="common">Bark spider</name>
    <name type="synonym">Caerostris bankana</name>
    <dbReference type="NCBI Taxonomy" id="172846"/>
    <lineage>
        <taxon>Eukaryota</taxon>
        <taxon>Metazoa</taxon>
        <taxon>Ecdysozoa</taxon>
        <taxon>Arthropoda</taxon>
        <taxon>Chelicerata</taxon>
        <taxon>Arachnida</taxon>
        <taxon>Araneae</taxon>
        <taxon>Araneomorphae</taxon>
        <taxon>Entelegynae</taxon>
        <taxon>Araneoidea</taxon>
        <taxon>Araneidae</taxon>
        <taxon>Caerostris</taxon>
    </lineage>
</organism>
<evidence type="ECO:0000313" key="1">
    <source>
        <dbReference type="EMBL" id="GIY46541.1"/>
    </source>
</evidence>
<proteinExistence type="predicted"/>
<keyword evidence="2" id="KW-1185">Reference proteome</keyword>
<name>A0AAV4TM67_CAEEX</name>
<sequence length="86" mass="9875">MSEDDVTYGLPSIRVRRDTSGSEGRLGGPFYTHIKTDSGGTFKWGQSTWSGRCFLETSNSMKNLVSKKQRFHQKTPNIFIIFIFFF</sequence>
<dbReference type="AlphaFoldDB" id="A0AAV4TM67"/>
<accession>A0AAV4TM67</accession>
<comment type="caution">
    <text evidence="1">The sequence shown here is derived from an EMBL/GenBank/DDBJ whole genome shotgun (WGS) entry which is preliminary data.</text>
</comment>
<dbReference type="EMBL" id="BPLR01011434">
    <property type="protein sequence ID" value="GIY46541.1"/>
    <property type="molecule type" value="Genomic_DNA"/>
</dbReference>